<sequence>DWNNAVERLPELTSLPPGSTAWRTRRGGATAERRATHRYRKDVTRVDALA</sequence>
<reference evidence="2 3" key="1">
    <citation type="submission" date="2010-02" db="EMBL/GenBank/DDBJ databases">
        <authorList>
            <person name="Weinstock G."/>
            <person name="Sodergren E."/>
            <person name="Clifton S."/>
            <person name="Fulton L."/>
            <person name="Fulton B."/>
            <person name="Courtney L."/>
            <person name="Fronick C."/>
            <person name="Harrison M."/>
            <person name="Strong C."/>
            <person name="Farmer C."/>
            <person name="Delahaunty K."/>
            <person name="Markovic C."/>
            <person name="Hall O."/>
            <person name="Minx P."/>
            <person name="Tomlinson C."/>
            <person name="Mitreva M."/>
            <person name="Nelson J."/>
            <person name="Hou S."/>
            <person name="Wollam A."/>
            <person name="Pepin K.H."/>
            <person name="Johnson M."/>
            <person name="Bhonagiri V."/>
            <person name="Zhang X."/>
            <person name="Suruliraj S."/>
            <person name="Warren W."/>
            <person name="Chinwalla A."/>
            <person name="Mardis E.R."/>
            <person name="Wilson R.K."/>
        </authorList>
    </citation>
    <scope>NUCLEOTIDE SEQUENCE [LARGE SCALE GENOMIC DNA]</scope>
    <source>
        <strain evidence="2 3">ATCC 23685</strain>
    </source>
</reference>
<dbReference type="Proteomes" id="UP000003692">
    <property type="component" value="Unassembled WGS sequence"/>
</dbReference>
<comment type="caution">
    <text evidence="2">The sequence shown here is derived from an EMBL/GenBank/DDBJ whole genome shotgun (WGS) entry which is preliminary data.</text>
</comment>
<protein>
    <submittedName>
        <fullName evidence="2">Uncharacterized protein</fullName>
    </submittedName>
</protein>
<proteinExistence type="predicted"/>
<feature type="region of interest" description="Disordered" evidence="1">
    <location>
        <begin position="1"/>
        <end position="38"/>
    </location>
</feature>
<name>D4F4A5_EDWTA</name>
<dbReference type="HOGENOM" id="CLU_3128639_0_0_6"/>
<organism evidence="2 3">
    <name type="scientific">Edwardsiella tarda ATCC 23685</name>
    <dbReference type="NCBI Taxonomy" id="500638"/>
    <lineage>
        <taxon>Bacteria</taxon>
        <taxon>Pseudomonadati</taxon>
        <taxon>Pseudomonadota</taxon>
        <taxon>Gammaproteobacteria</taxon>
        <taxon>Enterobacterales</taxon>
        <taxon>Hafniaceae</taxon>
        <taxon>Edwardsiella</taxon>
    </lineage>
</organism>
<evidence type="ECO:0000313" key="2">
    <source>
        <dbReference type="EMBL" id="EFE23414.1"/>
    </source>
</evidence>
<accession>D4F4A5</accession>
<evidence type="ECO:0000256" key="1">
    <source>
        <dbReference type="SAM" id="MobiDB-lite"/>
    </source>
</evidence>
<evidence type="ECO:0000313" key="3">
    <source>
        <dbReference type="Proteomes" id="UP000003692"/>
    </source>
</evidence>
<feature type="non-terminal residue" evidence="2">
    <location>
        <position position="1"/>
    </location>
</feature>
<gene>
    <name evidence="2" type="ORF">EDWATA_01576</name>
</gene>
<dbReference type="AlphaFoldDB" id="D4F4A5"/>
<dbReference type="EMBL" id="ADGK01000090">
    <property type="protein sequence ID" value="EFE23414.1"/>
    <property type="molecule type" value="Genomic_DNA"/>
</dbReference>